<organism evidence="4 5">
    <name type="scientific">Sphingobacterium daejeonense</name>
    <dbReference type="NCBI Taxonomy" id="371142"/>
    <lineage>
        <taxon>Bacteria</taxon>
        <taxon>Pseudomonadati</taxon>
        <taxon>Bacteroidota</taxon>
        <taxon>Sphingobacteriia</taxon>
        <taxon>Sphingobacteriales</taxon>
        <taxon>Sphingobacteriaceae</taxon>
        <taxon>Sphingobacterium</taxon>
    </lineage>
</organism>
<keyword evidence="5" id="KW-1185">Reference proteome</keyword>
<dbReference type="InterPro" id="IPR029052">
    <property type="entry name" value="Metallo-depent_PP-like"/>
</dbReference>
<name>A0ABW3RHC7_9SPHI</name>
<feature type="domain" description="Calcineurin-like phosphoesterase" evidence="2">
    <location>
        <begin position="20"/>
        <end position="196"/>
    </location>
</feature>
<dbReference type="RefSeq" id="WP_380894538.1">
    <property type="nucleotide sequence ID" value="NZ_JBHTKY010000001.1"/>
</dbReference>
<dbReference type="PANTHER" id="PTHR34512">
    <property type="entry name" value="CELL SURFACE PROTEIN"/>
    <property type="match status" value="1"/>
</dbReference>
<dbReference type="InterPro" id="IPR004843">
    <property type="entry name" value="Calcineurin-like_PHP"/>
</dbReference>
<reference evidence="5" key="1">
    <citation type="journal article" date="2019" name="Int. J. Syst. Evol. Microbiol.">
        <title>The Global Catalogue of Microorganisms (GCM) 10K type strain sequencing project: providing services to taxonomists for standard genome sequencing and annotation.</title>
        <authorList>
            <consortium name="The Broad Institute Genomics Platform"/>
            <consortium name="The Broad Institute Genome Sequencing Center for Infectious Disease"/>
            <person name="Wu L."/>
            <person name="Ma J."/>
        </authorList>
    </citation>
    <scope>NUCLEOTIDE SEQUENCE [LARGE SCALE GENOMIC DNA]</scope>
    <source>
        <strain evidence="5">CCUG 52468</strain>
    </source>
</reference>
<evidence type="ECO:0000259" key="3">
    <source>
        <dbReference type="Pfam" id="PF13360"/>
    </source>
</evidence>
<keyword evidence="1" id="KW-0732">Signal</keyword>
<dbReference type="EMBL" id="JBHTKY010000001">
    <property type="protein sequence ID" value="MFD1164342.1"/>
    <property type="molecule type" value="Genomic_DNA"/>
</dbReference>
<dbReference type="Pfam" id="PF00149">
    <property type="entry name" value="Metallophos"/>
    <property type="match status" value="1"/>
</dbReference>
<dbReference type="Pfam" id="PF13360">
    <property type="entry name" value="PQQ_2"/>
    <property type="match status" value="2"/>
</dbReference>
<feature type="domain" description="Pyrrolo-quinoline quinone repeat" evidence="3">
    <location>
        <begin position="545"/>
        <end position="605"/>
    </location>
</feature>
<dbReference type="Gene3D" id="2.130.10.10">
    <property type="entry name" value="YVTN repeat-like/Quinoprotein amine dehydrogenase"/>
    <property type="match status" value="2"/>
</dbReference>
<gene>
    <name evidence="4" type="ORF">ACFQ2C_01845</name>
</gene>
<evidence type="ECO:0000256" key="1">
    <source>
        <dbReference type="SAM" id="SignalP"/>
    </source>
</evidence>
<feature type="domain" description="Pyrrolo-quinoline quinone repeat" evidence="3">
    <location>
        <begin position="307"/>
        <end position="444"/>
    </location>
</feature>
<protein>
    <submittedName>
        <fullName evidence="4">PQQ-binding-like beta-propeller repeat protein</fullName>
    </submittedName>
</protein>
<feature type="signal peptide" evidence="1">
    <location>
        <begin position="1"/>
        <end position="23"/>
    </location>
</feature>
<dbReference type="InterPro" id="IPR015943">
    <property type="entry name" value="WD40/YVTN_repeat-like_dom_sf"/>
</dbReference>
<dbReference type="PANTHER" id="PTHR34512:SF30">
    <property type="entry name" value="OUTER MEMBRANE PROTEIN ASSEMBLY FACTOR BAMB"/>
    <property type="match status" value="1"/>
</dbReference>
<dbReference type="InterPro" id="IPR002372">
    <property type="entry name" value="PQQ_rpt_dom"/>
</dbReference>
<evidence type="ECO:0000313" key="4">
    <source>
        <dbReference type="EMBL" id="MFD1164342.1"/>
    </source>
</evidence>
<evidence type="ECO:0000259" key="2">
    <source>
        <dbReference type="Pfam" id="PF00149"/>
    </source>
</evidence>
<proteinExistence type="predicted"/>
<feature type="chain" id="PRO_5046440172" evidence="1">
    <location>
        <begin position="24"/>
        <end position="609"/>
    </location>
</feature>
<dbReference type="SUPFAM" id="SSF50998">
    <property type="entry name" value="Quinoprotein alcohol dehydrogenase-like"/>
    <property type="match status" value="1"/>
</dbReference>
<dbReference type="Gene3D" id="3.60.21.10">
    <property type="match status" value="1"/>
</dbReference>
<evidence type="ECO:0000313" key="5">
    <source>
        <dbReference type="Proteomes" id="UP001597205"/>
    </source>
</evidence>
<dbReference type="InterPro" id="IPR011047">
    <property type="entry name" value="Quinoprotein_ADH-like_sf"/>
</dbReference>
<dbReference type="InterPro" id="IPR018391">
    <property type="entry name" value="PQQ_b-propeller_rpt"/>
</dbReference>
<dbReference type="Proteomes" id="UP001597205">
    <property type="component" value="Unassembled WGS sequence"/>
</dbReference>
<dbReference type="SUPFAM" id="SSF56300">
    <property type="entry name" value="Metallo-dependent phosphatases"/>
    <property type="match status" value="1"/>
</dbReference>
<sequence>MKRILFLLFLLPITLFSQNFKFAQVTDTHVGGATGADDLRRTVLDLNQQQGIDFVILSGDVTEFGSDDELALAKQILDSLSLPLYVIPGNHDSNWSESGANSFRKVFGAETFFFEHKGIQFIGTTSGPNMRMSPGQVPRENLVWMDSVFKANPDQGKPLIAINHYPLDSSLNNWYENINRIKTRNVQLALCGHGHNNHLYDWEGIPGVMSRSNLRAKEEVGGYNIITISPDSVFFQVRKPQVATENYWLKLPLQKINPNASENVKRPNYDLNKNSLAKVVWEYEDHGDIGAGISTDGKSMFTANTVGEVYALELKSGQKKWSFKTGGKVYSTPAYHKGVVIVGSSDHFIYGLNAKTGELIWKAEANKAVLGSPAVAKGKAYIGASDGIFRAIDVKSGKTIWTFDQVKGYVSTLPTLADGKVIFGSWQNGFYALDQKSGKLIWEWSNGHANRMFSAAACYPVVVNNKVFIVAPDRFMTAIDLKTGKTIWREKKDDYRVRESMGLSMDKKLVLAKTMDGELIGVPNNADNMDISWKAKLKLPYELAPTAIYSNSKYIFVPSDKGLLTAVDPKSGETAWQYKISNGMINPPLVLKDRVVVSTMDGKIVMLTY</sequence>
<dbReference type="SMART" id="SM00564">
    <property type="entry name" value="PQQ"/>
    <property type="match status" value="6"/>
</dbReference>
<comment type="caution">
    <text evidence="4">The sequence shown here is derived from an EMBL/GenBank/DDBJ whole genome shotgun (WGS) entry which is preliminary data.</text>
</comment>
<accession>A0ABW3RHC7</accession>